<name>D8R3U5_SELML</name>
<organism evidence="2">
    <name type="scientific">Selaginella moellendorffii</name>
    <name type="common">Spikemoss</name>
    <dbReference type="NCBI Taxonomy" id="88036"/>
    <lineage>
        <taxon>Eukaryota</taxon>
        <taxon>Viridiplantae</taxon>
        <taxon>Streptophyta</taxon>
        <taxon>Embryophyta</taxon>
        <taxon>Tracheophyta</taxon>
        <taxon>Lycopodiopsida</taxon>
        <taxon>Selaginellales</taxon>
        <taxon>Selaginellaceae</taxon>
        <taxon>Selaginella</taxon>
    </lineage>
</organism>
<dbReference type="AlphaFoldDB" id="D8R3U5"/>
<dbReference type="Gramene" id="EFJ32999">
    <property type="protein sequence ID" value="EFJ32999"/>
    <property type="gene ID" value="SELMODRAFT_407076"/>
</dbReference>
<evidence type="ECO:0000313" key="2">
    <source>
        <dbReference type="Proteomes" id="UP000001514"/>
    </source>
</evidence>
<keyword evidence="2" id="KW-1185">Reference proteome</keyword>
<dbReference type="HOGENOM" id="CLU_1201576_0_0_1"/>
<dbReference type="KEGG" id="smo:SELMODRAFT_407076"/>
<gene>
    <name evidence="1" type="ORF">SELMODRAFT_407076</name>
</gene>
<evidence type="ECO:0000313" key="1">
    <source>
        <dbReference type="EMBL" id="EFJ32999.1"/>
    </source>
</evidence>
<sequence length="231" mass="25716">MPASLPEYCGPDHRLSQMSAIHAQCYGRFLGFSGDLGNPAAVLPGILADCPSKLLLSRFVVFREVEKAESQGDGQRFPCLTVQACFFSLVFTEFAGAVMKTRSSPGILSGGIDRVKTTYPYVAVKKADREHGGYPMDRFCYERNDMLAEVTFPPYLKGVRLEEAQQAYQQKKPNIRFLPNGAKTEFSKATKGMFWVTVGRNSTLDSIPDAINHLLFFYCLPNEFDNGPVMD</sequence>
<proteinExistence type="predicted"/>
<accession>D8R3U5</accession>
<dbReference type="EMBL" id="GL377571">
    <property type="protein sequence ID" value="EFJ32999.1"/>
    <property type="molecule type" value="Genomic_DNA"/>
</dbReference>
<dbReference type="InParanoid" id="D8R3U5"/>
<protein>
    <submittedName>
        <fullName evidence="1">Uncharacterized protein</fullName>
    </submittedName>
</protein>
<dbReference type="Proteomes" id="UP000001514">
    <property type="component" value="Unassembled WGS sequence"/>
</dbReference>
<reference evidence="1 2" key="1">
    <citation type="journal article" date="2011" name="Science">
        <title>The Selaginella genome identifies genetic changes associated with the evolution of vascular plants.</title>
        <authorList>
            <person name="Banks J.A."/>
            <person name="Nishiyama T."/>
            <person name="Hasebe M."/>
            <person name="Bowman J.L."/>
            <person name="Gribskov M."/>
            <person name="dePamphilis C."/>
            <person name="Albert V.A."/>
            <person name="Aono N."/>
            <person name="Aoyama T."/>
            <person name="Ambrose B.A."/>
            <person name="Ashton N.W."/>
            <person name="Axtell M.J."/>
            <person name="Barker E."/>
            <person name="Barker M.S."/>
            <person name="Bennetzen J.L."/>
            <person name="Bonawitz N.D."/>
            <person name="Chapple C."/>
            <person name="Cheng C."/>
            <person name="Correa L.G."/>
            <person name="Dacre M."/>
            <person name="DeBarry J."/>
            <person name="Dreyer I."/>
            <person name="Elias M."/>
            <person name="Engstrom E.M."/>
            <person name="Estelle M."/>
            <person name="Feng L."/>
            <person name="Finet C."/>
            <person name="Floyd S.K."/>
            <person name="Frommer W.B."/>
            <person name="Fujita T."/>
            <person name="Gramzow L."/>
            <person name="Gutensohn M."/>
            <person name="Harholt J."/>
            <person name="Hattori M."/>
            <person name="Heyl A."/>
            <person name="Hirai T."/>
            <person name="Hiwatashi Y."/>
            <person name="Ishikawa M."/>
            <person name="Iwata M."/>
            <person name="Karol K.G."/>
            <person name="Koehler B."/>
            <person name="Kolukisaoglu U."/>
            <person name="Kubo M."/>
            <person name="Kurata T."/>
            <person name="Lalonde S."/>
            <person name="Li K."/>
            <person name="Li Y."/>
            <person name="Litt A."/>
            <person name="Lyons E."/>
            <person name="Manning G."/>
            <person name="Maruyama T."/>
            <person name="Michael T.P."/>
            <person name="Mikami K."/>
            <person name="Miyazaki S."/>
            <person name="Morinaga S."/>
            <person name="Murata T."/>
            <person name="Mueller-Roeber B."/>
            <person name="Nelson D.R."/>
            <person name="Obara M."/>
            <person name="Oguri Y."/>
            <person name="Olmstead R.G."/>
            <person name="Onodera N."/>
            <person name="Petersen B.L."/>
            <person name="Pils B."/>
            <person name="Prigge M."/>
            <person name="Rensing S.A."/>
            <person name="Riano-Pachon D.M."/>
            <person name="Roberts A.W."/>
            <person name="Sato Y."/>
            <person name="Scheller H.V."/>
            <person name="Schulz B."/>
            <person name="Schulz C."/>
            <person name="Shakirov E.V."/>
            <person name="Shibagaki N."/>
            <person name="Shinohara N."/>
            <person name="Shippen D.E."/>
            <person name="Soerensen I."/>
            <person name="Sotooka R."/>
            <person name="Sugimoto N."/>
            <person name="Sugita M."/>
            <person name="Sumikawa N."/>
            <person name="Tanurdzic M."/>
            <person name="Theissen G."/>
            <person name="Ulvskov P."/>
            <person name="Wakazuki S."/>
            <person name="Weng J.K."/>
            <person name="Willats W.W."/>
            <person name="Wipf D."/>
            <person name="Wolf P.G."/>
            <person name="Yang L."/>
            <person name="Zimmer A.D."/>
            <person name="Zhu Q."/>
            <person name="Mitros T."/>
            <person name="Hellsten U."/>
            <person name="Loque D."/>
            <person name="Otillar R."/>
            <person name="Salamov A."/>
            <person name="Schmutz J."/>
            <person name="Shapiro H."/>
            <person name="Lindquist E."/>
            <person name="Lucas S."/>
            <person name="Rokhsar D."/>
            <person name="Grigoriev I.V."/>
        </authorList>
    </citation>
    <scope>NUCLEOTIDE SEQUENCE [LARGE SCALE GENOMIC DNA]</scope>
</reference>